<dbReference type="EnsemblPlants" id="OGLUM09G00330.1">
    <property type="protein sequence ID" value="OGLUM09G00330.1"/>
    <property type="gene ID" value="OGLUM09G00330"/>
</dbReference>
<protein>
    <submittedName>
        <fullName evidence="1">Uncharacterized protein</fullName>
    </submittedName>
</protein>
<evidence type="ECO:0000313" key="1">
    <source>
        <dbReference type="EnsemblPlants" id="OGLUM09G00330.1"/>
    </source>
</evidence>
<reference evidence="1" key="1">
    <citation type="submission" date="2015-04" db="UniProtKB">
        <authorList>
            <consortium name="EnsemblPlants"/>
        </authorList>
    </citation>
    <scope>IDENTIFICATION</scope>
</reference>
<dbReference type="HOGENOM" id="CLU_2350332_0_0_1"/>
<proteinExistence type="predicted"/>
<keyword evidence="2" id="KW-1185">Reference proteome</keyword>
<evidence type="ECO:0000313" key="2">
    <source>
        <dbReference type="Proteomes" id="UP000026961"/>
    </source>
</evidence>
<organism evidence="1">
    <name type="scientific">Oryza glumipatula</name>
    <dbReference type="NCBI Taxonomy" id="40148"/>
    <lineage>
        <taxon>Eukaryota</taxon>
        <taxon>Viridiplantae</taxon>
        <taxon>Streptophyta</taxon>
        <taxon>Embryophyta</taxon>
        <taxon>Tracheophyta</taxon>
        <taxon>Spermatophyta</taxon>
        <taxon>Magnoliopsida</taxon>
        <taxon>Liliopsida</taxon>
        <taxon>Poales</taxon>
        <taxon>Poaceae</taxon>
        <taxon>BOP clade</taxon>
        <taxon>Oryzoideae</taxon>
        <taxon>Oryzeae</taxon>
        <taxon>Oryzinae</taxon>
        <taxon>Oryza</taxon>
    </lineage>
</organism>
<reference evidence="1" key="2">
    <citation type="submission" date="2018-05" db="EMBL/GenBank/DDBJ databases">
        <title>OgluRS3 (Oryza glumaepatula Reference Sequence Version 3).</title>
        <authorList>
            <person name="Zhang J."/>
            <person name="Kudrna D."/>
            <person name="Lee S."/>
            <person name="Talag J."/>
            <person name="Welchert J."/>
            <person name="Wing R.A."/>
        </authorList>
    </citation>
    <scope>NUCLEOTIDE SEQUENCE [LARGE SCALE GENOMIC DNA]</scope>
</reference>
<dbReference type="Proteomes" id="UP000026961">
    <property type="component" value="Chromosome 9"/>
</dbReference>
<sequence>MATAAGLHVAQREVAGALCRAGGGDGDEDGDDATAVVAETEDPVAVIPDSAVPCLDLVPPRWIRPEDVSALGEAGGRWLQLEEVAGMAHVADGGRGGWRRWWMWRR</sequence>
<dbReference type="Gramene" id="OGLUM09G00330.1">
    <property type="protein sequence ID" value="OGLUM09G00330.1"/>
    <property type="gene ID" value="OGLUM09G00330"/>
</dbReference>
<dbReference type="AlphaFoldDB" id="A0A0E0AZ97"/>
<accession>A0A0E0AZ97</accession>
<name>A0A0E0AZ97_9ORYZ</name>